<evidence type="ECO:0000313" key="6">
    <source>
        <dbReference type="Proteomes" id="UP000500857"/>
    </source>
</evidence>
<keyword evidence="2" id="KW-0902">Two-component regulatory system</keyword>
<dbReference type="InterPro" id="IPR001789">
    <property type="entry name" value="Sig_transdc_resp-reg_receiver"/>
</dbReference>
<evidence type="ECO:0000313" key="5">
    <source>
        <dbReference type="EMBL" id="QIZ70961.1"/>
    </source>
</evidence>
<keyword evidence="2" id="KW-0364">Heterocyst</keyword>
<keyword evidence="6" id="KW-1185">Reference proteome</keyword>
<dbReference type="GO" id="GO:0030428">
    <property type="term" value="C:cell septum"/>
    <property type="evidence" value="ECO:0007669"/>
    <property type="project" value="UniProtKB-SubCell"/>
</dbReference>
<dbReference type="PANTHER" id="PTHR44591">
    <property type="entry name" value="STRESS RESPONSE REGULATOR PROTEIN 1"/>
    <property type="match status" value="1"/>
</dbReference>
<sequence>MSFESSGLAQILGELARQVKRKGTGKWLIEGDRRKWHLYFVMGQLIWATGEFHRCRRWIRAVKQHCPHWEMDAAHLSVDEPWEYHLLHHAIARGNLNVSQAKQVISSVALEVFFDLANHTSLSSRWIAEPAIAFEIPMQLPLSSSQIGQVLQKAKTLWKQWREMDLGYLYPDLAPVLSHPQRLQNQVSSESFLTLNTLFNGENTLWDLAIERKQSPIGVIRTLHHFVQQGKIALQDVPDCNSPLEQIRLVRAATQGNPPQRKRTIACIDDSPAISERLSQILAPEGYKVVQIRDPMEGVATLAREKPDLIFLDVVMPQTNGYNLCTFLRQSELFRNTPIVILTSQDGLLDRTRAKLIGASDFLSKPPEPTKVLQIVQKYLDEESAVPGFSGSSPAIA</sequence>
<dbReference type="InterPro" id="IPR011006">
    <property type="entry name" value="CheY-like_superfamily"/>
</dbReference>
<dbReference type="EMBL" id="CP051167">
    <property type="protein sequence ID" value="QIZ70961.1"/>
    <property type="molecule type" value="Genomic_DNA"/>
</dbReference>
<reference evidence="5 6" key="1">
    <citation type="submission" date="2020-04" db="EMBL/GenBank/DDBJ databases">
        <authorList>
            <person name="Basu S."/>
            <person name="Maruthanayagam V."/>
            <person name="Chakraborty S."/>
            <person name="Pramanik A."/>
            <person name="Mukherjee J."/>
            <person name="Brink B."/>
        </authorList>
    </citation>
    <scope>NUCLEOTIDE SEQUENCE [LARGE SCALE GENOMIC DNA]</scope>
    <source>
        <strain evidence="5 6">AP17</strain>
    </source>
</reference>
<dbReference type="GO" id="GO:0000160">
    <property type="term" value="P:phosphorelay signal transduction system"/>
    <property type="evidence" value="ECO:0007669"/>
    <property type="project" value="UniProtKB-KW"/>
</dbReference>
<protein>
    <recommendedName>
        <fullName evidence="2">Protein PatA</fullName>
    </recommendedName>
</protein>
<comment type="function">
    <text evidence="2">Controls heterocyst pattern formation.</text>
</comment>
<proteinExistence type="evidence at transcript level"/>
<dbReference type="PROSITE" id="PS50110">
    <property type="entry name" value="RESPONSE_REGULATORY"/>
    <property type="match status" value="1"/>
</dbReference>
<dbReference type="PANTHER" id="PTHR44591:SF23">
    <property type="entry name" value="CHEY SUBFAMILY"/>
    <property type="match status" value="1"/>
</dbReference>
<comment type="subcellular location">
    <subcellularLocation>
        <location evidence="2">Cell septum</location>
    </subcellularLocation>
</comment>
<comment type="induction">
    <text evidence="2">By nitrogen starvation.</text>
</comment>
<evidence type="ECO:0000256" key="3">
    <source>
        <dbReference type="PROSITE-ProRule" id="PRU00169"/>
    </source>
</evidence>
<dbReference type="Proteomes" id="UP000500857">
    <property type="component" value="Chromosome"/>
</dbReference>
<dbReference type="AlphaFoldDB" id="A0A6H1TWL9"/>
<keyword evidence="1 3" id="KW-0597">Phosphoprotein</keyword>
<dbReference type="SUPFAM" id="SSF52172">
    <property type="entry name" value="CheY-like"/>
    <property type="match status" value="1"/>
</dbReference>
<dbReference type="SMART" id="SM00448">
    <property type="entry name" value="REC"/>
    <property type="match status" value="1"/>
</dbReference>
<evidence type="ECO:0000256" key="1">
    <source>
        <dbReference type="ARBA" id="ARBA00022553"/>
    </source>
</evidence>
<dbReference type="InterPro" id="IPR050595">
    <property type="entry name" value="Bact_response_regulator"/>
</dbReference>
<dbReference type="KEGG" id="oxy:HCG48_10485"/>
<evidence type="ECO:0000256" key="2">
    <source>
        <dbReference type="PIRNR" id="PIRNR005897"/>
    </source>
</evidence>
<dbReference type="Pfam" id="PF00072">
    <property type="entry name" value="Response_reg"/>
    <property type="match status" value="1"/>
</dbReference>
<accession>A0A6H1TWL9</accession>
<dbReference type="GO" id="GO:0043158">
    <property type="term" value="P:heterocyst development"/>
    <property type="evidence" value="ECO:0007669"/>
    <property type="project" value="UniProtKB-KW"/>
</dbReference>
<dbReference type="RefSeq" id="WP_168569116.1">
    <property type="nucleotide sequence ID" value="NZ_CP051167.1"/>
</dbReference>
<gene>
    <name evidence="5" type="ORF">HCG48_10485</name>
</gene>
<dbReference type="Gene3D" id="3.40.50.2300">
    <property type="match status" value="1"/>
</dbReference>
<feature type="domain" description="Response regulatory" evidence="4">
    <location>
        <begin position="264"/>
        <end position="380"/>
    </location>
</feature>
<dbReference type="InterPro" id="IPR024186">
    <property type="entry name" value="Sig_transdc_resp-reg_PatA"/>
</dbReference>
<organism evidence="5 6">
    <name type="scientific">Oxynema aestuarii AP17</name>
    <dbReference type="NCBI Taxonomy" id="2064643"/>
    <lineage>
        <taxon>Bacteria</taxon>
        <taxon>Bacillati</taxon>
        <taxon>Cyanobacteriota</taxon>
        <taxon>Cyanophyceae</taxon>
        <taxon>Oscillatoriophycideae</taxon>
        <taxon>Oscillatoriales</taxon>
        <taxon>Oscillatoriaceae</taxon>
        <taxon>Oxynema</taxon>
        <taxon>Oxynema aestuarii</taxon>
    </lineage>
</organism>
<dbReference type="PIRSF" id="PIRSF005897">
    <property type="entry name" value="RR_PatA"/>
    <property type="match status" value="1"/>
</dbReference>
<name>A0A6H1TWL9_9CYAN</name>
<feature type="modified residue" description="4-aspartylphosphate" evidence="3">
    <location>
        <position position="313"/>
    </location>
</feature>
<evidence type="ECO:0000259" key="4">
    <source>
        <dbReference type="PROSITE" id="PS50110"/>
    </source>
</evidence>